<feature type="region of interest" description="Disordered" evidence="2">
    <location>
        <begin position="1"/>
        <end position="49"/>
    </location>
</feature>
<dbReference type="InterPro" id="IPR051448">
    <property type="entry name" value="CdaR-like_regulators"/>
</dbReference>
<accession>A0A1N6YN70</accession>
<feature type="domain" description="PucR C-terminal helix-turn-helix" evidence="3">
    <location>
        <begin position="366"/>
        <end position="423"/>
    </location>
</feature>
<organism evidence="5 6">
    <name type="scientific">Microbispora rosea</name>
    <dbReference type="NCBI Taxonomy" id="58117"/>
    <lineage>
        <taxon>Bacteria</taxon>
        <taxon>Bacillati</taxon>
        <taxon>Actinomycetota</taxon>
        <taxon>Actinomycetes</taxon>
        <taxon>Streptosporangiales</taxon>
        <taxon>Streptosporangiaceae</taxon>
        <taxon>Microbispora</taxon>
    </lineage>
</organism>
<evidence type="ECO:0000259" key="3">
    <source>
        <dbReference type="Pfam" id="PF13556"/>
    </source>
</evidence>
<evidence type="ECO:0000259" key="4">
    <source>
        <dbReference type="Pfam" id="PF17853"/>
    </source>
</evidence>
<dbReference type="PANTHER" id="PTHR33744:SF7">
    <property type="entry name" value="PUCR FAMILY TRANSCRIPTIONAL REGULATOR"/>
    <property type="match status" value="1"/>
</dbReference>
<name>A0A1N6YN70_9ACTN</name>
<evidence type="ECO:0000313" key="6">
    <source>
        <dbReference type="Proteomes" id="UP000186096"/>
    </source>
</evidence>
<dbReference type="Pfam" id="PF13556">
    <property type="entry name" value="HTH_30"/>
    <property type="match status" value="1"/>
</dbReference>
<dbReference type="Proteomes" id="UP000186096">
    <property type="component" value="Unassembled WGS sequence"/>
</dbReference>
<dbReference type="Pfam" id="PF17853">
    <property type="entry name" value="GGDEF_2"/>
    <property type="match status" value="1"/>
</dbReference>
<sequence>MSERGAWNGGQVRTDGQSDDVVRVAGDGVPMSDGVREGAGTWEDAGTREDDRIREDTARRLDRAMGSLGTAAMARMEERLAWYRALSAEDRSWVGLVAQAGIAAFVEWFGHAGEGRPTPSIEFFGTAPRELKRSVSLQQTVDLVRIVVEVVEAQVEELAAPGGAELLRHAMLRYTRDVAFAAAQVYAREAEARGSWDARLEALIVDALVRGQVDDGLHSWAAALGWTSAPVVVFAGCAPDEDPQSVIDGLRDKGRRLGHELLAGVQGDRLIVIVGGADGVKDAARGVVARFGPGPVVIGPEVPDLHAAASSARAAIAGLRAAAGWPDAPRPVLAEDLLAERALDGDEDARAQLVENVYKPLAGTPLLDTLATYLEQGTSLEATARLLFVHPNTVRYRLRKITELTGYQPTEGRSAFTLQVGLILGRLSVT</sequence>
<evidence type="ECO:0000256" key="2">
    <source>
        <dbReference type="SAM" id="MobiDB-lite"/>
    </source>
</evidence>
<feature type="domain" description="CdaR GGDEF-like" evidence="4">
    <location>
        <begin position="211"/>
        <end position="321"/>
    </location>
</feature>
<reference evidence="6" key="1">
    <citation type="submission" date="2017-01" db="EMBL/GenBank/DDBJ databases">
        <authorList>
            <person name="Varghese N."/>
            <person name="Submissions S."/>
        </authorList>
    </citation>
    <scope>NUCLEOTIDE SEQUENCE [LARGE SCALE GENOMIC DNA]</scope>
    <source>
        <strain evidence="6">ATCC 12950</strain>
    </source>
</reference>
<dbReference type="InterPro" id="IPR042070">
    <property type="entry name" value="PucR_C-HTH_sf"/>
</dbReference>
<dbReference type="InterPro" id="IPR041522">
    <property type="entry name" value="CdaR_GGDEF"/>
</dbReference>
<comment type="similarity">
    <text evidence="1">Belongs to the CdaR family.</text>
</comment>
<dbReference type="STRING" id="58117.SAMN05421833_106210"/>
<keyword evidence="6" id="KW-1185">Reference proteome</keyword>
<evidence type="ECO:0000256" key="1">
    <source>
        <dbReference type="ARBA" id="ARBA00006754"/>
    </source>
</evidence>
<dbReference type="AlphaFoldDB" id="A0A1N6YN70"/>
<protein>
    <submittedName>
        <fullName evidence="5">PucR C-terminal helix-turn-helix domain-containing protein</fullName>
    </submittedName>
</protein>
<evidence type="ECO:0000313" key="5">
    <source>
        <dbReference type="EMBL" id="SIR16006.1"/>
    </source>
</evidence>
<dbReference type="EMBL" id="FTNI01000006">
    <property type="protein sequence ID" value="SIR16006.1"/>
    <property type="molecule type" value="Genomic_DNA"/>
</dbReference>
<gene>
    <name evidence="5" type="ORF">SAMN05421833_106210</name>
</gene>
<dbReference type="PANTHER" id="PTHR33744">
    <property type="entry name" value="CARBOHYDRATE DIACID REGULATOR"/>
    <property type="match status" value="1"/>
</dbReference>
<dbReference type="InterPro" id="IPR025736">
    <property type="entry name" value="PucR_C-HTH_dom"/>
</dbReference>
<proteinExistence type="inferred from homology"/>
<dbReference type="Gene3D" id="1.10.10.2840">
    <property type="entry name" value="PucR C-terminal helix-turn-helix domain"/>
    <property type="match status" value="1"/>
</dbReference>